<dbReference type="InterPro" id="IPR001387">
    <property type="entry name" value="Cro/C1-type_HTH"/>
</dbReference>
<accession>A0A506U9R9</accession>
<evidence type="ECO:0000259" key="1">
    <source>
        <dbReference type="Pfam" id="PF00717"/>
    </source>
</evidence>
<dbReference type="InterPro" id="IPR015927">
    <property type="entry name" value="Peptidase_S24_S26A/B/C"/>
</dbReference>
<proteinExistence type="predicted"/>
<sequence length="244" mass="27268">MSHAETGTINTNSTSSEKVLFIPFDIGTICTMKSRQEQIEREARAERLKEARRMAGFGGVTSAAAQFGWNENNYKAHESGRNGFTVTDGRKYARAFKVSFHWLYLGEGSPTPSDKEEMIPLVSFISAGKLSEPNGHSEPESQTLFPRCNLPNGDWIALKVEGDSMDLYSPPGSIIFVNRLEKDVVDGGLYVVMTDDGDATYKKFRTNPDRLEPQSTNKDHETIFPRGPVNVVGRVHRTWLDFSN</sequence>
<protein>
    <submittedName>
        <fullName evidence="2">LexA family transcriptional regulator</fullName>
    </submittedName>
</protein>
<dbReference type="Proteomes" id="UP000318801">
    <property type="component" value="Unassembled WGS sequence"/>
</dbReference>
<feature type="domain" description="Peptidase S24/S26A/S26B/S26C" evidence="1">
    <location>
        <begin position="120"/>
        <end position="235"/>
    </location>
</feature>
<dbReference type="Gene3D" id="2.10.109.10">
    <property type="entry name" value="Umud Fragment, subunit A"/>
    <property type="match status" value="1"/>
</dbReference>
<comment type="caution">
    <text evidence="2">The sequence shown here is derived from an EMBL/GenBank/DDBJ whole genome shotgun (WGS) entry which is preliminary data.</text>
</comment>
<dbReference type="OrthoDB" id="7363968at2"/>
<dbReference type="CDD" id="cd06529">
    <property type="entry name" value="S24_LexA-like"/>
    <property type="match status" value="1"/>
</dbReference>
<dbReference type="SUPFAM" id="SSF47413">
    <property type="entry name" value="lambda repressor-like DNA-binding domains"/>
    <property type="match status" value="1"/>
</dbReference>
<dbReference type="EMBL" id="VHLG01000008">
    <property type="protein sequence ID" value="TPW29695.1"/>
    <property type="molecule type" value="Genomic_DNA"/>
</dbReference>
<dbReference type="AlphaFoldDB" id="A0A506U9R9"/>
<evidence type="ECO:0000313" key="2">
    <source>
        <dbReference type="EMBL" id="TPW29695.1"/>
    </source>
</evidence>
<dbReference type="InterPro" id="IPR039418">
    <property type="entry name" value="LexA-like"/>
</dbReference>
<dbReference type="RefSeq" id="WP_141149418.1">
    <property type="nucleotide sequence ID" value="NZ_VHLG01000008.1"/>
</dbReference>
<organism evidence="2 3">
    <name type="scientific">Martelella alba</name>
    <dbReference type="NCBI Taxonomy" id="2590451"/>
    <lineage>
        <taxon>Bacteria</taxon>
        <taxon>Pseudomonadati</taxon>
        <taxon>Pseudomonadota</taxon>
        <taxon>Alphaproteobacteria</taxon>
        <taxon>Hyphomicrobiales</taxon>
        <taxon>Aurantimonadaceae</taxon>
        <taxon>Martelella</taxon>
    </lineage>
</organism>
<dbReference type="SUPFAM" id="SSF51306">
    <property type="entry name" value="LexA/Signal peptidase"/>
    <property type="match status" value="1"/>
</dbReference>
<dbReference type="GO" id="GO:0003677">
    <property type="term" value="F:DNA binding"/>
    <property type="evidence" value="ECO:0007669"/>
    <property type="project" value="InterPro"/>
</dbReference>
<dbReference type="CDD" id="cd00093">
    <property type="entry name" value="HTH_XRE"/>
    <property type="match status" value="1"/>
</dbReference>
<evidence type="ECO:0000313" key="3">
    <source>
        <dbReference type="Proteomes" id="UP000318801"/>
    </source>
</evidence>
<keyword evidence="3" id="KW-1185">Reference proteome</keyword>
<dbReference type="InterPro" id="IPR010982">
    <property type="entry name" value="Lambda_DNA-bd_dom_sf"/>
</dbReference>
<dbReference type="InterPro" id="IPR036286">
    <property type="entry name" value="LexA/Signal_pep-like_sf"/>
</dbReference>
<reference evidence="2 3" key="1">
    <citation type="submission" date="2019-06" db="EMBL/GenBank/DDBJ databases">
        <authorList>
            <person name="Li M."/>
        </authorList>
    </citation>
    <scope>NUCLEOTIDE SEQUENCE [LARGE SCALE GENOMIC DNA]</scope>
    <source>
        <strain evidence="2 3">BGMRC2036</strain>
    </source>
</reference>
<gene>
    <name evidence="2" type="ORF">FJU08_12830</name>
</gene>
<name>A0A506U9R9_9HYPH</name>
<dbReference type="Pfam" id="PF00717">
    <property type="entry name" value="Peptidase_S24"/>
    <property type="match status" value="1"/>
</dbReference>